<comment type="caution">
    <text evidence="2">The sequence shown here is derived from an EMBL/GenBank/DDBJ whole genome shotgun (WGS) entry which is preliminary data.</text>
</comment>
<dbReference type="AlphaFoldDB" id="A0A6G0TU59"/>
<keyword evidence="1" id="KW-0812">Transmembrane</keyword>
<evidence type="ECO:0000313" key="3">
    <source>
        <dbReference type="Proteomes" id="UP000475862"/>
    </source>
</evidence>
<keyword evidence="1" id="KW-1133">Transmembrane helix</keyword>
<dbReference type="Proteomes" id="UP000475862">
    <property type="component" value="Unassembled WGS sequence"/>
</dbReference>
<gene>
    <name evidence="2" type="ORF">AGLY_005767</name>
</gene>
<feature type="transmembrane region" description="Helical" evidence="1">
    <location>
        <begin position="155"/>
        <end position="174"/>
    </location>
</feature>
<keyword evidence="1" id="KW-0472">Membrane</keyword>
<protein>
    <submittedName>
        <fullName evidence="2">Uncharacterized protein</fullName>
    </submittedName>
</protein>
<name>A0A6G0TU59_APHGL</name>
<keyword evidence="3" id="KW-1185">Reference proteome</keyword>
<evidence type="ECO:0000256" key="1">
    <source>
        <dbReference type="SAM" id="Phobius"/>
    </source>
</evidence>
<organism evidence="2 3">
    <name type="scientific">Aphis glycines</name>
    <name type="common">Soybean aphid</name>
    <dbReference type="NCBI Taxonomy" id="307491"/>
    <lineage>
        <taxon>Eukaryota</taxon>
        <taxon>Metazoa</taxon>
        <taxon>Ecdysozoa</taxon>
        <taxon>Arthropoda</taxon>
        <taxon>Hexapoda</taxon>
        <taxon>Insecta</taxon>
        <taxon>Pterygota</taxon>
        <taxon>Neoptera</taxon>
        <taxon>Paraneoptera</taxon>
        <taxon>Hemiptera</taxon>
        <taxon>Sternorrhyncha</taxon>
        <taxon>Aphidomorpha</taxon>
        <taxon>Aphidoidea</taxon>
        <taxon>Aphididae</taxon>
        <taxon>Aphidini</taxon>
        <taxon>Aphis</taxon>
        <taxon>Aphis</taxon>
    </lineage>
</organism>
<accession>A0A6G0TU59</accession>
<dbReference type="EMBL" id="VYZN01000016">
    <property type="protein sequence ID" value="KAE9538668.1"/>
    <property type="molecule type" value="Genomic_DNA"/>
</dbReference>
<proteinExistence type="predicted"/>
<evidence type="ECO:0000313" key="2">
    <source>
        <dbReference type="EMBL" id="KAE9538668.1"/>
    </source>
</evidence>
<sequence length="176" mass="20159">MTLGKEIIVCLLGGRKIQCPRLMKILKQLSDSEQIGHERMTCLIACSSIIIDENNGINQSPFVDKLFKRLAVTQFLSIELHNVCKTQQLILVLVFLFVPSEPCFFLQLGRKLTDKLRRHVLGTLRKYLTSGDRPNGTVLGCRVSRRTHLKGPDQYYVFVMNTLIFLCLTVHEIIER</sequence>
<reference evidence="2 3" key="1">
    <citation type="submission" date="2019-08" db="EMBL/GenBank/DDBJ databases">
        <title>The genome of the soybean aphid Biotype 1, its phylome, world population structure and adaptation to the North American continent.</title>
        <authorList>
            <person name="Giordano R."/>
            <person name="Donthu R.K."/>
            <person name="Hernandez A.G."/>
            <person name="Wright C.L."/>
            <person name="Zimin A.V."/>
        </authorList>
    </citation>
    <scope>NUCLEOTIDE SEQUENCE [LARGE SCALE GENOMIC DNA]</scope>
    <source>
        <tissue evidence="2">Whole aphids</tissue>
    </source>
</reference>